<dbReference type="EMBL" id="JAHRIN010004093">
    <property type="protein sequence ID" value="MEQ2192897.1"/>
    <property type="molecule type" value="Genomic_DNA"/>
</dbReference>
<evidence type="ECO:0000313" key="2">
    <source>
        <dbReference type="Proteomes" id="UP001434883"/>
    </source>
</evidence>
<proteinExistence type="predicted"/>
<evidence type="ECO:0000313" key="1">
    <source>
        <dbReference type="EMBL" id="MEQ2192897.1"/>
    </source>
</evidence>
<accession>A0ABV0QBM4</accession>
<dbReference type="Proteomes" id="UP001434883">
    <property type="component" value="Unassembled WGS sequence"/>
</dbReference>
<organism evidence="1 2">
    <name type="scientific">Xenoophorus captivus</name>
    <dbReference type="NCBI Taxonomy" id="1517983"/>
    <lineage>
        <taxon>Eukaryota</taxon>
        <taxon>Metazoa</taxon>
        <taxon>Chordata</taxon>
        <taxon>Craniata</taxon>
        <taxon>Vertebrata</taxon>
        <taxon>Euteleostomi</taxon>
        <taxon>Actinopterygii</taxon>
        <taxon>Neopterygii</taxon>
        <taxon>Teleostei</taxon>
        <taxon>Neoteleostei</taxon>
        <taxon>Acanthomorphata</taxon>
        <taxon>Ovalentaria</taxon>
        <taxon>Atherinomorphae</taxon>
        <taxon>Cyprinodontiformes</taxon>
        <taxon>Goodeidae</taxon>
        <taxon>Xenoophorus</taxon>
    </lineage>
</organism>
<name>A0ABV0QBM4_9TELE</name>
<protein>
    <submittedName>
        <fullName evidence="1">Uncharacterized protein</fullName>
    </submittedName>
</protein>
<comment type="caution">
    <text evidence="1">The sequence shown here is derived from an EMBL/GenBank/DDBJ whole genome shotgun (WGS) entry which is preliminary data.</text>
</comment>
<reference evidence="1 2" key="1">
    <citation type="submission" date="2021-06" db="EMBL/GenBank/DDBJ databases">
        <authorList>
            <person name="Palmer J.M."/>
        </authorList>
    </citation>
    <scope>NUCLEOTIDE SEQUENCE [LARGE SCALE GENOMIC DNA]</scope>
    <source>
        <strain evidence="1 2">XC_2019</strain>
        <tissue evidence="1">Muscle</tissue>
    </source>
</reference>
<gene>
    <name evidence="1" type="ORF">XENOCAPTIV_019332</name>
</gene>
<keyword evidence="2" id="KW-1185">Reference proteome</keyword>
<sequence>MILLTFSLEVKLHEIQIFNTLTLQQHPWVLTNISLFIYHTNLSLPHITTLQISSLTSCPKHNMKLSFWMLTLSSLPTPFCQSSNEGRELCFQTRTADTRHRVLVQRCQLIYDLTYLQGVREVKKKNNKQNTKLNSWIHFTKKADNVIFIEL</sequence>